<proteinExistence type="predicted"/>
<keyword evidence="2" id="KW-1133">Transmembrane helix</keyword>
<feature type="transmembrane region" description="Helical" evidence="2">
    <location>
        <begin position="57"/>
        <end position="80"/>
    </location>
</feature>
<feature type="region of interest" description="Disordered" evidence="1">
    <location>
        <begin position="1"/>
        <end position="46"/>
    </location>
</feature>
<dbReference type="EMBL" id="BOPG01000031">
    <property type="protein sequence ID" value="GIJ57472.1"/>
    <property type="molecule type" value="Genomic_DNA"/>
</dbReference>
<feature type="compositionally biased region" description="Low complexity" evidence="1">
    <location>
        <begin position="8"/>
        <end position="23"/>
    </location>
</feature>
<keyword evidence="4" id="KW-1185">Reference proteome</keyword>
<comment type="caution">
    <text evidence="3">The sequence shown here is derived from an EMBL/GenBank/DDBJ whole genome shotgun (WGS) entry which is preliminary data.</text>
</comment>
<evidence type="ECO:0000313" key="3">
    <source>
        <dbReference type="EMBL" id="GIJ57472.1"/>
    </source>
</evidence>
<dbReference type="AlphaFoldDB" id="A0A8J3Z6V0"/>
<keyword evidence="2" id="KW-0472">Membrane</keyword>
<name>A0A8J3Z6V0_9ACTN</name>
<dbReference type="RefSeq" id="WP_203996825.1">
    <property type="nucleotide sequence ID" value="NZ_BOPG01000031.1"/>
</dbReference>
<evidence type="ECO:0000313" key="4">
    <source>
        <dbReference type="Proteomes" id="UP000612585"/>
    </source>
</evidence>
<evidence type="ECO:0000256" key="1">
    <source>
        <dbReference type="SAM" id="MobiDB-lite"/>
    </source>
</evidence>
<organism evidence="3 4">
    <name type="scientific">Virgisporangium aurantiacum</name>
    <dbReference type="NCBI Taxonomy" id="175570"/>
    <lineage>
        <taxon>Bacteria</taxon>
        <taxon>Bacillati</taxon>
        <taxon>Actinomycetota</taxon>
        <taxon>Actinomycetes</taxon>
        <taxon>Micromonosporales</taxon>
        <taxon>Micromonosporaceae</taxon>
        <taxon>Virgisporangium</taxon>
    </lineage>
</organism>
<evidence type="ECO:0000256" key="2">
    <source>
        <dbReference type="SAM" id="Phobius"/>
    </source>
</evidence>
<accession>A0A8J3Z6V0</accession>
<feature type="compositionally biased region" description="Gly residues" evidence="1">
    <location>
        <begin position="86"/>
        <end position="99"/>
    </location>
</feature>
<keyword evidence="2" id="KW-0812">Transmembrane</keyword>
<gene>
    <name evidence="3" type="ORF">Vau01_049880</name>
</gene>
<feature type="region of interest" description="Disordered" evidence="1">
    <location>
        <begin position="86"/>
        <end position="108"/>
    </location>
</feature>
<protein>
    <submittedName>
        <fullName evidence="3">Uncharacterized protein</fullName>
    </submittedName>
</protein>
<reference evidence="3" key="1">
    <citation type="submission" date="2021-01" db="EMBL/GenBank/DDBJ databases">
        <title>Whole genome shotgun sequence of Virgisporangium aurantiacum NBRC 16421.</title>
        <authorList>
            <person name="Komaki H."/>
            <person name="Tamura T."/>
        </authorList>
    </citation>
    <scope>NUCLEOTIDE SEQUENCE</scope>
    <source>
        <strain evidence="3">NBRC 16421</strain>
    </source>
</reference>
<sequence>MSHPPQYPDQQQYPSQPYGYPAAPAYPPPYQGGPPQYQGGPVPYPGAPVPPRRPARWLVPVLVGGVLAIVLAAGCGFVVYTRVSGDGGQSPGAADGKGGSRIPNVDRPGFQDLEESIVDPAPLTEKADAPPVTVGGAPVVPACSLLSLAELTQAGVRLRPNPLKGGYQRSFFDGKGTGTMEAGSDYTLPISPQNTCEYFGYEGSVSIDVFQEQYTSPKAMVEGIERYEPQQAIKGVTVTRQPKTSTSTEGKEYAVFAMRLGKTLARVTLLIEQGKLATVQPKVLDTVAGRMAANTAKPVGNPVIGIDSPAYPVAPLDACAVLAAEDFQALTNVPAAPFAQEEIATAVGRINFSLGTSVRDRNEYAYVETGCQRTTGETTSNDRVSLKLDVRSYTGDKAAANDIAATGPYDKGQPISRTVGDESYCVTFTYAREAGALVFRSGRYHLVLTLIDPKNPTKGQNPATMAERLAPIADRIIPRLEK</sequence>
<dbReference type="Proteomes" id="UP000612585">
    <property type="component" value="Unassembled WGS sequence"/>
</dbReference>